<dbReference type="GO" id="GO:0005096">
    <property type="term" value="F:GTPase activator activity"/>
    <property type="evidence" value="ECO:0007669"/>
    <property type="project" value="InterPro"/>
</dbReference>
<protein>
    <submittedName>
        <fullName evidence="2">Uncharacterized protein</fullName>
    </submittedName>
</protein>
<reference evidence="2" key="2">
    <citation type="submission" date="2023-05" db="EMBL/GenBank/DDBJ databases">
        <authorList>
            <consortium name="Lawrence Berkeley National Laboratory"/>
            <person name="Steindorff A."/>
            <person name="Hensen N."/>
            <person name="Bonometti L."/>
            <person name="Westerberg I."/>
            <person name="Brannstrom I.O."/>
            <person name="Guillou S."/>
            <person name="Cros-Aarteil S."/>
            <person name="Calhoun S."/>
            <person name="Haridas S."/>
            <person name="Kuo A."/>
            <person name="Mondo S."/>
            <person name="Pangilinan J."/>
            <person name="Riley R."/>
            <person name="Labutti K."/>
            <person name="Andreopoulos B."/>
            <person name="Lipzen A."/>
            <person name="Chen C."/>
            <person name="Yanf M."/>
            <person name="Daum C."/>
            <person name="Ng V."/>
            <person name="Clum A."/>
            <person name="Ohm R."/>
            <person name="Martin F."/>
            <person name="Silar P."/>
            <person name="Natvig D."/>
            <person name="Lalanne C."/>
            <person name="Gautier V."/>
            <person name="Ament-Velasquez S.L."/>
            <person name="Kruys A."/>
            <person name="Hutchinson M.I."/>
            <person name="Powell A.J."/>
            <person name="Barry K."/>
            <person name="Miller A.N."/>
            <person name="Grigoriev I.V."/>
            <person name="Debuchy R."/>
            <person name="Gladieux P."/>
            <person name="Thoren M.H."/>
            <person name="Johannesson H."/>
        </authorList>
    </citation>
    <scope>NUCLEOTIDE SEQUENCE</scope>
    <source>
        <strain evidence="2">CBS 315.58</strain>
    </source>
</reference>
<feature type="compositionally biased region" description="Basic and acidic residues" evidence="1">
    <location>
        <begin position="744"/>
        <end position="769"/>
    </location>
</feature>
<feature type="region of interest" description="Disordered" evidence="1">
    <location>
        <begin position="587"/>
        <end position="609"/>
    </location>
</feature>
<feature type="compositionally biased region" description="Low complexity" evidence="1">
    <location>
        <begin position="502"/>
        <end position="515"/>
    </location>
</feature>
<feature type="compositionally biased region" description="Polar residues" evidence="1">
    <location>
        <begin position="689"/>
        <end position="705"/>
    </location>
</feature>
<feature type="compositionally biased region" description="Polar residues" evidence="1">
    <location>
        <begin position="91"/>
        <end position="105"/>
    </location>
</feature>
<feature type="compositionally biased region" description="Basic and acidic residues" evidence="1">
    <location>
        <begin position="1083"/>
        <end position="1093"/>
    </location>
</feature>
<feature type="compositionally biased region" description="Low complexity" evidence="1">
    <location>
        <begin position="263"/>
        <end position="280"/>
    </location>
</feature>
<feature type="compositionally biased region" description="Polar residues" evidence="1">
    <location>
        <begin position="372"/>
        <end position="383"/>
    </location>
</feature>
<feature type="region of interest" description="Disordered" evidence="1">
    <location>
        <begin position="683"/>
        <end position="808"/>
    </location>
</feature>
<feature type="region of interest" description="Disordered" evidence="1">
    <location>
        <begin position="364"/>
        <end position="447"/>
    </location>
</feature>
<accession>A0AAN6XHQ7</accession>
<feature type="region of interest" description="Disordered" evidence="1">
    <location>
        <begin position="982"/>
        <end position="1009"/>
    </location>
</feature>
<dbReference type="GO" id="GO:1902412">
    <property type="term" value="P:regulation of mitotic cytokinesis"/>
    <property type="evidence" value="ECO:0007669"/>
    <property type="project" value="InterPro"/>
</dbReference>
<organism evidence="2 3">
    <name type="scientific">Triangularia verruculosa</name>
    <dbReference type="NCBI Taxonomy" id="2587418"/>
    <lineage>
        <taxon>Eukaryota</taxon>
        <taxon>Fungi</taxon>
        <taxon>Dikarya</taxon>
        <taxon>Ascomycota</taxon>
        <taxon>Pezizomycotina</taxon>
        <taxon>Sordariomycetes</taxon>
        <taxon>Sordariomycetidae</taxon>
        <taxon>Sordariales</taxon>
        <taxon>Podosporaceae</taxon>
        <taxon>Triangularia</taxon>
    </lineage>
</organism>
<evidence type="ECO:0000313" key="3">
    <source>
        <dbReference type="Proteomes" id="UP001303160"/>
    </source>
</evidence>
<dbReference type="AlphaFoldDB" id="A0AAN6XHQ7"/>
<feature type="compositionally biased region" description="Low complexity" evidence="1">
    <location>
        <begin position="152"/>
        <end position="175"/>
    </location>
</feature>
<gene>
    <name evidence="2" type="ORF">QBC40DRAFT_67119</name>
</gene>
<reference evidence="2" key="1">
    <citation type="journal article" date="2023" name="Mol. Phylogenet. Evol.">
        <title>Genome-scale phylogeny and comparative genomics of the fungal order Sordariales.</title>
        <authorList>
            <person name="Hensen N."/>
            <person name="Bonometti L."/>
            <person name="Westerberg I."/>
            <person name="Brannstrom I.O."/>
            <person name="Guillou S."/>
            <person name="Cros-Aarteil S."/>
            <person name="Calhoun S."/>
            <person name="Haridas S."/>
            <person name="Kuo A."/>
            <person name="Mondo S."/>
            <person name="Pangilinan J."/>
            <person name="Riley R."/>
            <person name="LaButti K."/>
            <person name="Andreopoulos B."/>
            <person name="Lipzen A."/>
            <person name="Chen C."/>
            <person name="Yan M."/>
            <person name="Daum C."/>
            <person name="Ng V."/>
            <person name="Clum A."/>
            <person name="Steindorff A."/>
            <person name="Ohm R.A."/>
            <person name="Martin F."/>
            <person name="Silar P."/>
            <person name="Natvig D.O."/>
            <person name="Lalanne C."/>
            <person name="Gautier V."/>
            <person name="Ament-Velasquez S.L."/>
            <person name="Kruys A."/>
            <person name="Hutchinson M.I."/>
            <person name="Powell A.J."/>
            <person name="Barry K."/>
            <person name="Miller A.N."/>
            <person name="Grigoriev I.V."/>
            <person name="Debuchy R."/>
            <person name="Gladieux P."/>
            <person name="Hiltunen Thoren M."/>
            <person name="Johannesson H."/>
        </authorList>
    </citation>
    <scope>NUCLEOTIDE SEQUENCE</scope>
    <source>
        <strain evidence="2">CBS 315.58</strain>
    </source>
</reference>
<feature type="region of interest" description="Disordered" evidence="1">
    <location>
        <begin position="1077"/>
        <end position="1141"/>
    </location>
</feature>
<evidence type="ECO:0000256" key="1">
    <source>
        <dbReference type="SAM" id="MobiDB-lite"/>
    </source>
</evidence>
<feature type="region of interest" description="Disordered" evidence="1">
    <location>
        <begin position="502"/>
        <end position="544"/>
    </location>
</feature>
<feature type="compositionally biased region" description="Basic and acidic residues" evidence="1">
    <location>
        <begin position="124"/>
        <end position="151"/>
    </location>
</feature>
<dbReference type="Proteomes" id="UP001303160">
    <property type="component" value="Unassembled WGS sequence"/>
</dbReference>
<proteinExistence type="predicted"/>
<name>A0AAN6XHQ7_9PEZI</name>
<sequence length="1141" mass="124233">MQAVPSLVGTGTAIAAAAAGLVFGQPSESEAPPWSSPAPGVFSPDYDAFRVEASSGRPNTSAAALHQICYSPVRESAYGSLRHLVEPNPSPVMSPTTIVPQSQRPVSAVPVSSPRTNSRRQSFLRHERGESASRHNRESSRESLSSRESWIRRLSLRPISQHGSPRSSMGPDSSSLTFSHGSGVPMLGQQGPANHAPNKLVKRNAPGLGESPCSHQRRGSRTQVLTLRRPATSHQRQATLQQQSQPQGNLVDPPPSAGTGPKFSFEPSSVPETETPTSSVFSGFKRSSGRWTSFFHARRAAGLGRDTTGLTSGQRAKLASLFPKRRVSLTPGHISRAYLTKADCITDIPVFVDEVEQQEEEFGHIEDLEALQSPSDPTDSAETSPDKRPKRSMSMHFSSAQNWIARKPSVRRPRRSTVDAKSGNNNRYATDLAGTLRDPMQSPASPTTQEIVVLPNYQPQAPQLEPAPILADAPRNRKRNSPSPLPPLNRLSSFNIDVSRLGLSSSSSSTAPSRSFQAPINYMNGSQGPPGTHSRGPSGERSVTLAGSDFDVQDVHDADDEDTDVRSDAYDSFRTVASSSRVRSVETPLESMFDESPPSTASNGKTKRLSIQEMLGRGWDGETKIPEEEENLATPIRNTHLDGTVKPVVQGVGCGYGGQGGLMLVNRDFARLSFDDDDDDDWARDDDNTLSNHLSPPSSTNSRRVSPTLRHALRNMGGNGSPDPSRESISDRPRSSIFDWSEPSTHDKLDSDATRPKTVHGKQEMDLRVGRSTSRKAPKAGHVRSQSVPVVPEPTDESKPPAKFGTWGLGSKNVSEDWDDDFDFDETALDITGGKDSNNSFMVVPPSIQASQPSVKAHSGQIRELSLLVNDLKRLCRHGKDLNIIHGPIGPKWVEAENIIALASPDEDETDEFGSVKSSLDFDRDDLDEIDERFIDEGFDGSMLDDINDPFEIPGPQMTRTTVVRERATVRRRSVFSPDDDIFGGKWPLPDEPLKPPRPRTPDGSVSPNRSSAVLATVIEAMQQQRSTSDPIAATATKTQDTKLFFDTNSLQELVKRAGHLRDSLSDAVRKAELLTQSPAATPRHERLSHRNLDGSPAFTRVFSDPAASSPPRRLPKSHSSNSILGRGSVDSPRMQMMIVS</sequence>
<dbReference type="EMBL" id="MU863914">
    <property type="protein sequence ID" value="KAK4200854.1"/>
    <property type="molecule type" value="Genomic_DNA"/>
</dbReference>
<evidence type="ECO:0000313" key="2">
    <source>
        <dbReference type="EMBL" id="KAK4200854.1"/>
    </source>
</evidence>
<feature type="compositionally biased region" description="Polar residues" evidence="1">
    <location>
        <begin position="232"/>
        <end position="248"/>
    </location>
</feature>
<keyword evidence="3" id="KW-1185">Reference proteome</keyword>
<dbReference type="Pfam" id="PF20162">
    <property type="entry name" value="Etd1"/>
    <property type="match status" value="1"/>
</dbReference>
<feature type="compositionally biased region" description="Basic residues" evidence="1">
    <location>
        <begin position="773"/>
        <end position="782"/>
    </location>
</feature>
<dbReference type="InterPro" id="IPR045342">
    <property type="entry name" value="Etd1"/>
</dbReference>
<feature type="region of interest" description="Disordered" evidence="1">
    <location>
        <begin position="88"/>
        <end position="283"/>
    </location>
</feature>
<feature type="compositionally biased region" description="Basic and acidic residues" evidence="1">
    <location>
        <begin position="724"/>
        <end position="734"/>
    </location>
</feature>
<comment type="caution">
    <text evidence="2">The sequence shown here is derived from an EMBL/GenBank/DDBJ whole genome shotgun (WGS) entry which is preliminary data.</text>
</comment>